<dbReference type="Pfam" id="PF01882">
    <property type="entry name" value="DUF58"/>
    <property type="match status" value="1"/>
</dbReference>
<dbReference type="PANTHER" id="PTHR34351">
    <property type="entry name" value="SLR1927 PROTEIN-RELATED"/>
    <property type="match status" value="1"/>
</dbReference>
<sequence>MSFSTESRITRAAARTSTSTRTSTVTRYSTTTQRGAVRGAVSGARRTLRALGRAGRAVGAWVHETVTAAGALVVVALVLGVAAGRAFGWVEAWAVAAVSLALLVLCIPFVLGANDHRIGLVLDRDRVVAGSEIAATLDVRNEGARLSLPGVVDVPVGDGLIEAHVPLLRPGAQHREELTIGAHRRGVIDVGPMTITRADPIGLLRRELSWPEVQRIHVHPVTVAIPSTAAGLIRDLEGTPSSTLVDADLSFHAVREYVVGDSQRHVHWKSTAKTGRLMVRQYEESRHARIAVLLDLAADSYDGDDEFENTVSAAASLALQGVFEGRDVLFAVSGIVSEHGATTTQSIRTLSTLTPRALLDGTSTVDLADDVMRLEAVTALTAQAYPDLSIAFLLTGSRMPTGRLRHAAVRLPAAVGAVAVRSELGAEPTLRNARELSVLTLGALGDLPKMLARGALR</sequence>
<reference evidence="4 5" key="1">
    <citation type="submission" date="2020-08" db="EMBL/GenBank/DDBJ databases">
        <title>A Genomic Blueprint of the Chicken Gut Microbiome.</title>
        <authorList>
            <person name="Gilroy R."/>
            <person name="Ravi A."/>
            <person name="Getino M."/>
            <person name="Pursley I."/>
            <person name="Horton D.L."/>
            <person name="Alikhan N.-F."/>
            <person name="Baker D."/>
            <person name="Gharbi K."/>
            <person name="Hall N."/>
            <person name="Watson M."/>
            <person name="Adriaenssens E.M."/>
            <person name="Foster-Nyarko E."/>
            <person name="Jarju S."/>
            <person name="Secka A."/>
            <person name="Antonio M."/>
            <person name="Oren A."/>
            <person name="Chaudhuri R."/>
            <person name="La Ragione R.M."/>
            <person name="Hildebrand F."/>
            <person name="Pallen M.J."/>
        </authorList>
    </citation>
    <scope>NUCLEOTIDE SEQUENCE [LARGE SCALE GENOMIC DNA]</scope>
    <source>
        <strain evidence="4 5">Re1</strain>
    </source>
</reference>
<dbReference type="Proteomes" id="UP000611521">
    <property type="component" value="Unassembled WGS sequence"/>
</dbReference>
<feature type="transmembrane region" description="Helical" evidence="2">
    <location>
        <begin position="66"/>
        <end position="87"/>
    </location>
</feature>
<proteinExistence type="predicted"/>
<evidence type="ECO:0000313" key="4">
    <source>
        <dbReference type="EMBL" id="MBD8011528.1"/>
    </source>
</evidence>
<keyword evidence="2" id="KW-0472">Membrane</keyword>
<dbReference type="PANTHER" id="PTHR34351:SF1">
    <property type="entry name" value="SLR1927 PROTEIN"/>
    <property type="match status" value="1"/>
</dbReference>
<accession>A0ABR8W3D0</accession>
<gene>
    <name evidence="4" type="ORF">H9633_04370</name>
</gene>
<evidence type="ECO:0000313" key="5">
    <source>
        <dbReference type="Proteomes" id="UP000611521"/>
    </source>
</evidence>
<keyword evidence="2" id="KW-1133">Transmembrane helix</keyword>
<name>A0ABR8W3D0_9MICO</name>
<evidence type="ECO:0000259" key="3">
    <source>
        <dbReference type="Pfam" id="PF01882"/>
    </source>
</evidence>
<evidence type="ECO:0000256" key="1">
    <source>
        <dbReference type="SAM" id="MobiDB-lite"/>
    </source>
</evidence>
<dbReference type="InterPro" id="IPR002881">
    <property type="entry name" value="DUF58"/>
</dbReference>
<keyword evidence="5" id="KW-1185">Reference proteome</keyword>
<protein>
    <submittedName>
        <fullName evidence="4">DUF58 domain-containing protein</fullName>
    </submittedName>
</protein>
<feature type="transmembrane region" description="Helical" evidence="2">
    <location>
        <begin position="93"/>
        <end position="114"/>
    </location>
</feature>
<feature type="region of interest" description="Disordered" evidence="1">
    <location>
        <begin position="1"/>
        <end position="29"/>
    </location>
</feature>
<organism evidence="4 5">
    <name type="scientific">Microbacterium commune</name>
    <dbReference type="NCBI Taxonomy" id="2762219"/>
    <lineage>
        <taxon>Bacteria</taxon>
        <taxon>Bacillati</taxon>
        <taxon>Actinomycetota</taxon>
        <taxon>Actinomycetes</taxon>
        <taxon>Micrococcales</taxon>
        <taxon>Microbacteriaceae</taxon>
        <taxon>Microbacterium</taxon>
    </lineage>
</organism>
<dbReference type="EMBL" id="JACSPX010000001">
    <property type="protein sequence ID" value="MBD8011528.1"/>
    <property type="molecule type" value="Genomic_DNA"/>
</dbReference>
<feature type="domain" description="DUF58" evidence="3">
    <location>
        <begin position="254"/>
        <end position="319"/>
    </location>
</feature>
<keyword evidence="2" id="KW-0812">Transmembrane</keyword>
<evidence type="ECO:0000256" key="2">
    <source>
        <dbReference type="SAM" id="Phobius"/>
    </source>
</evidence>
<comment type="caution">
    <text evidence="4">The sequence shown here is derived from an EMBL/GenBank/DDBJ whole genome shotgun (WGS) entry which is preliminary data.</text>
</comment>
<dbReference type="RefSeq" id="WP_191712216.1">
    <property type="nucleotide sequence ID" value="NZ_JACSPX010000001.1"/>
</dbReference>